<feature type="region of interest" description="Disordered" evidence="1">
    <location>
        <begin position="685"/>
        <end position="769"/>
    </location>
</feature>
<feature type="compositionally biased region" description="Polar residues" evidence="1">
    <location>
        <begin position="1747"/>
        <end position="1763"/>
    </location>
</feature>
<evidence type="ECO:0000256" key="1">
    <source>
        <dbReference type="SAM" id="MobiDB-lite"/>
    </source>
</evidence>
<feature type="region of interest" description="Disordered" evidence="1">
    <location>
        <begin position="1976"/>
        <end position="2015"/>
    </location>
</feature>
<feature type="compositionally biased region" description="Polar residues" evidence="1">
    <location>
        <begin position="1220"/>
        <end position="1234"/>
    </location>
</feature>
<feature type="region of interest" description="Disordered" evidence="1">
    <location>
        <begin position="652"/>
        <end position="672"/>
    </location>
</feature>
<dbReference type="EMBL" id="JAWJWF010000002">
    <property type="protein sequence ID" value="KAK6637611.1"/>
    <property type="molecule type" value="Genomic_DNA"/>
</dbReference>
<feature type="region of interest" description="Disordered" evidence="1">
    <location>
        <begin position="601"/>
        <end position="637"/>
    </location>
</feature>
<feature type="compositionally biased region" description="Basic and acidic residues" evidence="1">
    <location>
        <begin position="1076"/>
        <end position="1085"/>
    </location>
</feature>
<feature type="region of interest" description="Disordered" evidence="1">
    <location>
        <begin position="963"/>
        <end position="1241"/>
    </location>
</feature>
<feature type="compositionally biased region" description="Polar residues" evidence="1">
    <location>
        <begin position="229"/>
        <end position="248"/>
    </location>
</feature>
<dbReference type="InterPro" id="IPR001849">
    <property type="entry name" value="PH_domain"/>
</dbReference>
<feature type="region of interest" description="Disordered" evidence="1">
    <location>
        <begin position="229"/>
        <end position="292"/>
    </location>
</feature>
<gene>
    <name evidence="3" type="ORF">RUM44_008033</name>
</gene>
<feature type="compositionally biased region" description="Basic and acidic residues" evidence="1">
    <location>
        <begin position="2177"/>
        <end position="2199"/>
    </location>
</feature>
<dbReference type="SMART" id="SM00233">
    <property type="entry name" value="PH"/>
    <property type="match status" value="1"/>
</dbReference>
<feature type="compositionally biased region" description="Basic and acidic residues" evidence="1">
    <location>
        <begin position="1370"/>
        <end position="1382"/>
    </location>
</feature>
<feature type="compositionally biased region" description="Low complexity" evidence="1">
    <location>
        <begin position="907"/>
        <end position="917"/>
    </location>
</feature>
<dbReference type="Proteomes" id="UP001359485">
    <property type="component" value="Unassembled WGS sequence"/>
</dbReference>
<dbReference type="InterPro" id="IPR011993">
    <property type="entry name" value="PH-like_dom_sf"/>
</dbReference>
<feature type="compositionally biased region" description="Polar residues" evidence="1">
    <location>
        <begin position="276"/>
        <end position="286"/>
    </location>
</feature>
<reference evidence="3 4" key="1">
    <citation type="submission" date="2023-09" db="EMBL/GenBank/DDBJ databases">
        <title>Genomes of two closely related lineages of the louse Polyplax serrata with different host specificities.</title>
        <authorList>
            <person name="Martinu J."/>
            <person name="Tarabai H."/>
            <person name="Stefka J."/>
            <person name="Hypsa V."/>
        </authorList>
    </citation>
    <scope>NUCLEOTIDE SEQUENCE [LARGE SCALE GENOMIC DNA]</scope>
    <source>
        <strain evidence="3">98ZLc_SE</strain>
    </source>
</reference>
<feature type="region of interest" description="Disordered" evidence="1">
    <location>
        <begin position="1322"/>
        <end position="1386"/>
    </location>
</feature>
<evidence type="ECO:0000313" key="3">
    <source>
        <dbReference type="EMBL" id="KAK6637611.1"/>
    </source>
</evidence>
<dbReference type="Pfam" id="PF00169">
    <property type="entry name" value="PH"/>
    <property type="match status" value="1"/>
</dbReference>
<organism evidence="3 4">
    <name type="scientific">Polyplax serrata</name>
    <name type="common">Common mouse louse</name>
    <dbReference type="NCBI Taxonomy" id="468196"/>
    <lineage>
        <taxon>Eukaryota</taxon>
        <taxon>Metazoa</taxon>
        <taxon>Ecdysozoa</taxon>
        <taxon>Arthropoda</taxon>
        <taxon>Hexapoda</taxon>
        <taxon>Insecta</taxon>
        <taxon>Pterygota</taxon>
        <taxon>Neoptera</taxon>
        <taxon>Paraneoptera</taxon>
        <taxon>Psocodea</taxon>
        <taxon>Troctomorpha</taxon>
        <taxon>Phthiraptera</taxon>
        <taxon>Anoplura</taxon>
        <taxon>Polyplacidae</taxon>
        <taxon>Polyplax</taxon>
    </lineage>
</organism>
<feature type="region of interest" description="Disordered" evidence="1">
    <location>
        <begin position="2173"/>
        <end position="2203"/>
    </location>
</feature>
<sequence>MLTCPLLLAKTEISIKTNLMRHKLAINEETTKLNELHCMRLDPEITQTSVSPAIVMDNKKSSPSAQSGRRKSGGSTQLRSPIVKRPSTAPVALQGWLHKQGSEGLMLWKKRWFVLSEYCLFYYKGPEEEKLLGSILLPSYKVSVCTADDKVYRKFAFKAEHVNMRTYYFAAESRELMTQWMNALSLATILQEGTKLPYQDHQNFTSMPSLVKQNSDEFGFQSYNAVSGPITVQPTSQDRNMKDSSANMNGWAGPNPAGPNQPLYANAPPKPKRLNNEGQYGSSPEASPNRRDDAENILYSSRKRFQETLNPARPQEYHYHSYKTGYPSGSIPDADMSRSISHSGTYSGEERSPVSTTWTDVKSTNFIRNMPREEELNSNYSDVFKNSNYNLGPPLRSEGTNFPGYGNSMNSSHANYQHPNQYYQSYQQSPQRQFDLQELESGRLDQGRRYQPPRPHSADFLDYDAKKYYPNKKNMESMIVEKSSGKFDQFNSPRPPRPKSSLDIVPSNDGYYWSEERYAEKMRQSAMYLQNTPTQRSQSSRANTPTARRTNESAALLPDVKNVNEQILANLRQKMTVPTTARQNLRRWSEHQDRIDNTFMRSASARVPKHGTHDDESDEVQAYTGGQDFNEGRKEESMKRLLEWKQRMLQSPLTRKLSGSSTRGVAQNELSKSYKQQVLKELEKQEAKSREDLGKRKSKTDGSRIQNRMSDSRRSAILSSDRYYSYSSDDEENEKISEERTRKTSQSRKTRKEVEDSKGRKTVTNPGILKTVNFASPNYENIKQSHDSEGRYTVYEIESLEKDPDMEDKVMTKKPRIVRSEASSKSEQSQSARGSHPLPLAEKSGSGRRSVGNSDAELGIQPTHYDHKVQQYKKPNWNEKIDETKLIKEFSYQYIKDPHSYESDPANNNSTTVNNSSAEVLPENIVKSRVKQLEQIDPESSGSDGIKEPLKVSSPNYYLNEAHISSLKHSDGTEKSQEVKKPIGKSQSVETSPQKPQEQANTEMPERHQKSVKDLLADFERKSQLAQEREEHEKSFEEVPGKRCVFSDTETLLYDTSSDTEDKKREPDASILSGLKKSETRRIEDDLTEEEDRDEEVSAALSKRERYFSSGRDSGRKRESDFLQRSKRLSKPLPAEPSPSSDVETTITPGYLASTMPDSTAPVENSDSTCSTPTIERIKDNLEKTLPKENWAKKAQEAVKEEENCEGHYMPMTPSRRVSAPSSDKSRSTSSLQSFPYGGDAEETYVEMTENLVEPNKSSLSRIRKSFTDQHIPNYCEVTGNDSVPHYDFLYRSGMLSEPEYMEVNTLLEILKEQDEKLKERKDAVVGKSDVKSDQDFAPPTPPRSALPDILNSSASQQALKSDSSDADDESSKDLDSLDIPRHPRFSLSDTFRPASYYLGSAINGRDRSVIRLPNPNENHDSSDSDLVSPPPIPTSPPPLDDLDTSLETERSVEIKLQNLTKYKLMGKDGSKKLWNASGSSQDAETDEDTKKKKRRPVSEDMLDTLEEAEQFFYEKPLVFSELDSIGSRNGLALDEDINDINLDQYLEELQLNGSMNAQLYTKDFSENIYKSSEKEIHKNLMSKESVNKMNPTEKSLLKLTYPNEQNKVNDDGTGHERSKSLEEAQYENLQTLFPPPPPELYESSNEQSDRESSLAMYRTAPFPEVPPPDNYCDVCDPIDQNKVCFDPDTLQHQVASPENATAKSNGCFEPQGAPYYYSDIIKNDDADFGNSNPEKSSLALRGSRYQPLNNQRDNPQEVSQCSKRNDIGRKVNPISQNYLAQGNQPDEMDDVQKITAELRTTSAHFMGAADKSGTVDARNIYESDTLQRRKGGTTAQADESRVRTPDMHHPQGVARNLYPQGLKDKSPGISAISNLPHGKFLANTHNRERSRSVDGLLNEPGQFSAGENIELGTTERVPENVTNLANSSTNQSCEGEDLWDKDTLWRENLRKVSLRHTRSLDNLDDDITWNSGQRLNASEKVENPDKFQSGRRSVDHFADTRKSTQSGRRSADHFSAVANRNKVSRNVTYVNDTIRPNKSVDLISEYEEDYREGRIRSRKKESDFQRVVELSDSGVLDCDDGVHYEKLTRTPKRSGEVNFDYGYDWERQRDMFKRDQPVGKEVSPRGKASFLVEGASDDGTPVAQSPGNEGLALEPLDREKLRQWDLMSSGTVEQEVEQRKFDQQEVEKDSNLKKHEDPPSDADIGEYVVMERRSREKQPMEVTQNLEDIPDVYLYSAEGQQLTLKRNHNDVFIRKLLMGLCYYRAFLIN</sequence>
<feature type="compositionally biased region" description="Basic and acidic residues" evidence="1">
    <location>
        <begin position="1839"/>
        <end position="1850"/>
    </location>
</feature>
<feature type="region of interest" description="Disordered" evidence="1">
    <location>
        <begin position="797"/>
        <end position="877"/>
    </location>
</feature>
<feature type="compositionally biased region" description="Basic and acidic residues" evidence="1">
    <location>
        <begin position="1004"/>
        <end position="1041"/>
    </location>
</feature>
<accession>A0ABR1B7K8</accession>
<dbReference type="InterPro" id="IPR040392">
    <property type="entry name" value="PKHA4-7_PH"/>
</dbReference>
<feature type="compositionally biased region" description="Basic and acidic residues" evidence="1">
    <location>
        <begin position="1102"/>
        <end position="1124"/>
    </location>
</feature>
<feature type="compositionally biased region" description="Polar residues" evidence="1">
    <location>
        <begin position="1048"/>
        <end position="1057"/>
    </location>
</feature>
<feature type="compositionally biased region" description="Low complexity" evidence="1">
    <location>
        <begin position="1353"/>
        <end position="1362"/>
    </location>
</feature>
<feature type="region of interest" description="Disordered" evidence="1">
    <location>
        <begin position="56"/>
        <end position="81"/>
    </location>
</feature>
<dbReference type="PANTHER" id="PTHR12752:SF9">
    <property type="entry name" value="KRAMER, ISOFORM I"/>
    <property type="match status" value="1"/>
</dbReference>
<evidence type="ECO:0000259" key="2">
    <source>
        <dbReference type="PROSITE" id="PS50003"/>
    </source>
</evidence>
<feature type="region of interest" description="Disordered" evidence="1">
    <location>
        <begin position="1631"/>
        <end position="1655"/>
    </location>
</feature>
<feature type="region of interest" description="Disordered" evidence="1">
    <location>
        <begin position="1409"/>
        <end position="1444"/>
    </location>
</feature>
<dbReference type="PROSITE" id="PS50003">
    <property type="entry name" value="PH_DOMAIN"/>
    <property type="match status" value="1"/>
</dbReference>
<feature type="compositionally biased region" description="Low complexity" evidence="1">
    <location>
        <begin position="825"/>
        <end position="835"/>
    </location>
</feature>
<dbReference type="SUPFAM" id="SSF50729">
    <property type="entry name" value="PH domain-like"/>
    <property type="match status" value="1"/>
</dbReference>
<feature type="region of interest" description="Disordered" evidence="1">
    <location>
        <begin position="898"/>
        <end position="921"/>
    </location>
</feature>
<feature type="compositionally biased region" description="Pro residues" evidence="1">
    <location>
        <begin position="1429"/>
        <end position="1440"/>
    </location>
</feature>
<name>A0ABR1B7K8_POLSC</name>
<feature type="compositionally biased region" description="Basic and acidic residues" evidence="1">
    <location>
        <begin position="799"/>
        <end position="811"/>
    </location>
</feature>
<protein>
    <recommendedName>
        <fullName evidence="2">PH domain-containing protein</fullName>
    </recommendedName>
</protein>
<feature type="compositionally biased region" description="Basic and acidic residues" evidence="1">
    <location>
        <begin position="1176"/>
        <end position="1206"/>
    </location>
</feature>
<dbReference type="Gene3D" id="2.30.29.30">
    <property type="entry name" value="Pleckstrin-homology domain (PH domain)/Phosphotyrosine-binding domain (PTB)"/>
    <property type="match status" value="1"/>
</dbReference>
<comment type="caution">
    <text evidence="3">The sequence shown here is derived from an EMBL/GenBank/DDBJ whole genome shotgun (WGS) entry which is preliminary data.</text>
</comment>
<feature type="region of interest" description="Disordered" evidence="1">
    <location>
        <begin position="2132"/>
        <end position="2157"/>
    </location>
</feature>
<feature type="compositionally biased region" description="Acidic residues" evidence="1">
    <location>
        <begin position="1086"/>
        <end position="1097"/>
    </location>
</feature>
<feature type="compositionally biased region" description="Polar residues" evidence="1">
    <location>
        <begin position="1138"/>
        <end position="1148"/>
    </location>
</feature>
<proteinExistence type="predicted"/>
<dbReference type="PANTHER" id="PTHR12752">
    <property type="entry name" value="PHOSPHOINOSITOL 3-PHOSPHATE-BINDING PROTEIN"/>
    <property type="match status" value="1"/>
</dbReference>
<feature type="compositionally biased region" description="Basic and acidic residues" evidence="1">
    <location>
        <begin position="968"/>
        <end position="981"/>
    </location>
</feature>
<feature type="compositionally biased region" description="Polar residues" evidence="1">
    <location>
        <begin position="530"/>
        <end position="548"/>
    </location>
</feature>
<feature type="region of interest" description="Disordered" evidence="1">
    <location>
        <begin position="1474"/>
        <end position="1500"/>
    </location>
</feature>
<feature type="compositionally biased region" description="Polar residues" evidence="1">
    <location>
        <begin position="985"/>
        <end position="1002"/>
    </location>
</feature>
<feature type="compositionally biased region" description="Basic and acidic residues" evidence="1">
    <location>
        <begin position="1993"/>
        <end position="2003"/>
    </location>
</feature>
<feature type="compositionally biased region" description="Polar residues" evidence="1">
    <location>
        <begin position="1156"/>
        <end position="1174"/>
    </location>
</feature>
<feature type="compositionally biased region" description="Basic and acidic residues" evidence="1">
    <location>
        <begin position="1322"/>
        <end position="1335"/>
    </location>
</feature>
<feature type="region of interest" description="Disordered" evidence="1">
    <location>
        <begin position="1728"/>
        <end position="1772"/>
    </location>
</feature>
<feature type="region of interest" description="Disordered" evidence="1">
    <location>
        <begin position="530"/>
        <end position="551"/>
    </location>
</feature>
<feature type="domain" description="PH" evidence="2">
    <location>
        <begin position="90"/>
        <end position="189"/>
    </location>
</feature>
<keyword evidence="4" id="KW-1185">Reference proteome</keyword>
<feature type="compositionally biased region" description="Basic and acidic residues" evidence="1">
    <location>
        <begin position="685"/>
        <end position="702"/>
    </location>
</feature>
<feature type="compositionally biased region" description="Polar residues" evidence="1">
    <location>
        <begin position="61"/>
        <end position="79"/>
    </location>
</feature>
<feature type="region of interest" description="Disordered" evidence="1">
    <location>
        <begin position="1824"/>
        <end position="1853"/>
    </location>
</feature>
<evidence type="ECO:0000313" key="4">
    <source>
        <dbReference type="Proteomes" id="UP001359485"/>
    </source>
</evidence>
<feature type="region of interest" description="Disordered" evidence="1">
    <location>
        <begin position="933"/>
        <end position="952"/>
    </location>
</feature>
<dbReference type="CDD" id="cd13248">
    <property type="entry name" value="PH_PEPP1_2_3"/>
    <property type="match status" value="1"/>
</dbReference>